<keyword evidence="2" id="KW-1185">Reference proteome</keyword>
<dbReference type="OrthoDB" id="5980753at2759"/>
<dbReference type="Proteomes" id="UP001163046">
    <property type="component" value="Unassembled WGS sequence"/>
</dbReference>
<reference evidence="1" key="1">
    <citation type="submission" date="2023-01" db="EMBL/GenBank/DDBJ databases">
        <title>Genome assembly of the deep-sea coral Lophelia pertusa.</title>
        <authorList>
            <person name="Herrera S."/>
            <person name="Cordes E."/>
        </authorList>
    </citation>
    <scope>NUCLEOTIDE SEQUENCE</scope>
    <source>
        <strain evidence="1">USNM1676648</strain>
        <tissue evidence="1">Polyp</tissue>
    </source>
</reference>
<accession>A0A9X0CNF9</accession>
<proteinExistence type="predicted"/>
<sequence length="128" mass="14214">MGITQVGVRTKILDAVREVHKKEWDVGSLQAMEKHSLRASEMTVILANVSKHLTFIRSSGLICTEAPEHVNEPLEFLQDVTEAEGMELFSKEAVEGVQSLSEELNTVKTHISKIKAKVSNNSARPDCR</sequence>
<evidence type="ECO:0000313" key="1">
    <source>
        <dbReference type="EMBL" id="KAJ7363279.1"/>
    </source>
</evidence>
<comment type="caution">
    <text evidence="1">The sequence shown here is derived from an EMBL/GenBank/DDBJ whole genome shotgun (WGS) entry which is preliminary data.</text>
</comment>
<name>A0A9X0CNF9_9CNID</name>
<evidence type="ECO:0000313" key="2">
    <source>
        <dbReference type="Proteomes" id="UP001163046"/>
    </source>
</evidence>
<dbReference type="EMBL" id="MU827306">
    <property type="protein sequence ID" value="KAJ7363279.1"/>
    <property type="molecule type" value="Genomic_DNA"/>
</dbReference>
<gene>
    <name evidence="1" type="primary">ASZ1_1</name>
    <name evidence="1" type="ORF">OS493_011562</name>
</gene>
<protein>
    <submittedName>
        <fullName evidence="1">Asz1p</fullName>
    </submittedName>
</protein>
<dbReference type="AlphaFoldDB" id="A0A9X0CNF9"/>
<organism evidence="1 2">
    <name type="scientific">Desmophyllum pertusum</name>
    <dbReference type="NCBI Taxonomy" id="174260"/>
    <lineage>
        <taxon>Eukaryota</taxon>
        <taxon>Metazoa</taxon>
        <taxon>Cnidaria</taxon>
        <taxon>Anthozoa</taxon>
        <taxon>Hexacorallia</taxon>
        <taxon>Scleractinia</taxon>
        <taxon>Caryophylliina</taxon>
        <taxon>Caryophylliidae</taxon>
        <taxon>Desmophyllum</taxon>
    </lineage>
</organism>